<evidence type="ECO:0000256" key="3">
    <source>
        <dbReference type="ARBA" id="ARBA00023285"/>
    </source>
</evidence>
<sequence>MSDLVPGNSGDPWAALRRLTGARIGLGRAGDSLPTRQLLSLHTAHAVARDAVHRPLDTDALVDRIEAVGLGAPYIVGSRAADRGTYLRRPDLGRLPGDLGGLPVSGADVGVLLCDGLSPGALERHGPPLLRALREALLPQVSVAPPVLATQARVALGDHVGARLNVTTMVVVIGERPGLSVPESLGVYVTHLPRQGRTDAERNCVSNIHPPDGLDYAEAARITASLIRGARALGASGVALKDTSRERPAVPTEGAGAPTANDGSTPTEPATASASAERPRR</sequence>
<evidence type="ECO:0000256" key="5">
    <source>
        <dbReference type="HAMAP-Rule" id="MF_00601"/>
    </source>
</evidence>
<dbReference type="RefSeq" id="WP_121893668.1">
    <property type="nucleotide sequence ID" value="NZ_PENI01000030.1"/>
</dbReference>
<evidence type="ECO:0000256" key="2">
    <source>
        <dbReference type="ARBA" id="ARBA00023239"/>
    </source>
</evidence>
<comment type="cofactor">
    <cofactor evidence="5">
        <name>adenosylcob(III)alamin</name>
        <dbReference type="ChEBI" id="CHEBI:18408"/>
    </cofactor>
    <text evidence="5">Binds between the large and small subunits.</text>
</comment>
<dbReference type="InterPro" id="IPR042251">
    <property type="entry name" value="EutC_C"/>
</dbReference>
<feature type="binding site" evidence="5">
    <location>
        <position position="175"/>
    </location>
    <ligand>
        <name>adenosylcob(III)alamin</name>
        <dbReference type="ChEBI" id="CHEBI:18408"/>
    </ligand>
</feature>
<feature type="compositionally biased region" description="Low complexity" evidence="6">
    <location>
        <begin position="264"/>
        <end position="281"/>
    </location>
</feature>
<comment type="catalytic activity">
    <reaction evidence="5">
        <text>ethanolamine = acetaldehyde + NH4(+)</text>
        <dbReference type="Rhea" id="RHEA:15313"/>
        <dbReference type="ChEBI" id="CHEBI:15343"/>
        <dbReference type="ChEBI" id="CHEBI:28938"/>
        <dbReference type="ChEBI" id="CHEBI:57603"/>
        <dbReference type="EC" id="4.3.1.7"/>
    </reaction>
</comment>
<dbReference type="EC" id="4.3.1.7" evidence="5"/>
<dbReference type="AlphaFoldDB" id="A0A3M0HY09"/>
<dbReference type="GO" id="GO:0006520">
    <property type="term" value="P:amino acid metabolic process"/>
    <property type="evidence" value="ECO:0007669"/>
    <property type="project" value="InterPro"/>
</dbReference>
<dbReference type="GO" id="GO:0031419">
    <property type="term" value="F:cobalamin binding"/>
    <property type="evidence" value="ECO:0007669"/>
    <property type="project" value="UniProtKB-UniRule"/>
</dbReference>
<gene>
    <name evidence="5" type="primary">eutC</name>
    <name evidence="7" type="ORF">CTZ28_34255</name>
</gene>
<dbReference type="Pfam" id="PF05985">
    <property type="entry name" value="EutC"/>
    <property type="match status" value="1"/>
</dbReference>
<comment type="pathway">
    <text evidence="5">Amine and polyamine degradation; ethanolamine degradation.</text>
</comment>
<dbReference type="PANTHER" id="PTHR39330:SF1">
    <property type="entry name" value="ETHANOLAMINE AMMONIA-LYASE SMALL SUBUNIT"/>
    <property type="match status" value="1"/>
</dbReference>
<keyword evidence="3 5" id="KW-0170">Cobalt</keyword>
<dbReference type="GO" id="GO:0031471">
    <property type="term" value="C:ethanolamine degradation polyhedral organelle"/>
    <property type="evidence" value="ECO:0007669"/>
    <property type="project" value="UniProtKB-UniRule"/>
</dbReference>
<dbReference type="UniPathway" id="UPA00560"/>
<dbReference type="PANTHER" id="PTHR39330">
    <property type="entry name" value="ETHANOLAMINE AMMONIA-LYASE LIGHT CHAIN"/>
    <property type="match status" value="1"/>
</dbReference>
<dbReference type="EMBL" id="PENI01000030">
    <property type="protein sequence ID" value="RMB81474.1"/>
    <property type="molecule type" value="Genomic_DNA"/>
</dbReference>
<keyword evidence="8" id="KW-1185">Reference proteome</keyword>
<keyword evidence="1 5" id="KW-0846">Cobalamin</keyword>
<dbReference type="InterPro" id="IPR009246">
    <property type="entry name" value="EutC"/>
</dbReference>
<proteinExistence type="inferred from homology"/>
<dbReference type="InterPro" id="IPR042255">
    <property type="entry name" value="EutC_N"/>
</dbReference>
<reference evidence="7 8" key="1">
    <citation type="submission" date="2017-11" db="EMBL/GenBank/DDBJ databases">
        <title>Draft genome of actinobacteria isolated from guarana (Paullinia cupana (Mart.) Ducke.</title>
        <authorList>
            <person name="Siqueira K.A."/>
            <person name="Liotti R.G."/>
            <person name="Mendes T.A.O."/>
            <person name="Soares M.A."/>
        </authorList>
    </citation>
    <scope>NUCLEOTIDE SEQUENCE [LARGE SCALE GENOMIC DNA]</scope>
    <source>
        <strain evidence="7 8">193</strain>
    </source>
</reference>
<dbReference type="Gene3D" id="3.40.50.11240">
    <property type="entry name" value="Ethanolamine ammonia-lyase light chain (EutC)"/>
    <property type="match status" value="1"/>
</dbReference>
<keyword evidence="2 5" id="KW-0456">Lyase</keyword>
<comment type="caution">
    <text evidence="7">The sequence shown here is derived from an EMBL/GenBank/DDBJ whole genome shotgun (WGS) entry which is preliminary data.</text>
</comment>
<feature type="binding site" evidence="5">
    <location>
        <position position="204"/>
    </location>
    <ligand>
        <name>adenosylcob(III)alamin</name>
        <dbReference type="ChEBI" id="CHEBI:18408"/>
    </ligand>
</feature>
<name>A0A3M0HY09_9ACTN</name>
<comment type="subunit">
    <text evidence="5">The basic unit is a heterodimer which dimerizes to form tetramers. The heterotetramers trimerize; 6 large subunits form a core ring with 6 small subunits projecting outwards.</text>
</comment>
<dbReference type="OrthoDB" id="114248at2"/>
<evidence type="ECO:0000313" key="8">
    <source>
        <dbReference type="Proteomes" id="UP000270471"/>
    </source>
</evidence>
<accession>A0A3M0HY09</accession>
<evidence type="ECO:0000256" key="4">
    <source>
        <dbReference type="ARBA" id="ARBA00024446"/>
    </source>
</evidence>
<comment type="subcellular location">
    <subcellularLocation>
        <location evidence="5">Bacterial microcompartment</location>
    </subcellularLocation>
</comment>
<evidence type="ECO:0000256" key="6">
    <source>
        <dbReference type="SAM" id="MobiDB-lite"/>
    </source>
</evidence>
<feature type="region of interest" description="Disordered" evidence="6">
    <location>
        <begin position="239"/>
        <end position="281"/>
    </location>
</feature>
<dbReference type="HAMAP" id="MF_00601">
    <property type="entry name" value="EutC"/>
    <property type="match status" value="1"/>
</dbReference>
<dbReference type="NCBIfam" id="NF003971">
    <property type="entry name" value="PRK05465.1"/>
    <property type="match status" value="1"/>
</dbReference>
<organism evidence="7 8">
    <name type="scientific">Streptomyces shenzhenensis</name>
    <dbReference type="NCBI Taxonomy" id="943815"/>
    <lineage>
        <taxon>Bacteria</taxon>
        <taxon>Bacillati</taxon>
        <taxon>Actinomycetota</taxon>
        <taxon>Actinomycetes</taxon>
        <taxon>Kitasatosporales</taxon>
        <taxon>Streptomycetaceae</taxon>
        <taxon>Streptomyces</taxon>
    </lineage>
</organism>
<protein>
    <recommendedName>
        <fullName evidence="5">Ethanolamine ammonia-lyase small subunit</fullName>
        <shortName evidence="5">EAL small subunit</shortName>
        <ecNumber evidence="5">4.3.1.7</ecNumber>
    </recommendedName>
</protein>
<dbReference type="Gene3D" id="1.10.30.40">
    <property type="entry name" value="Ethanolamine ammonia-lyase light chain (EutC), N-terminal domain"/>
    <property type="match status" value="1"/>
</dbReference>
<dbReference type="PIRSF" id="PIRSF018982">
    <property type="entry name" value="EutC"/>
    <property type="match status" value="1"/>
</dbReference>
<dbReference type="Proteomes" id="UP000270471">
    <property type="component" value="Unassembled WGS sequence"/>
</dbReference>
<dbReference type="GO" id="GO:0046336">
    <property type="term" value="P:ethanolamine catabolic process"/>
    <property type="evidence" value="ECO:0007669"/>
    <property type="project" value="UniProtKB-UniRule"/>
</dbReference>
<feature type="binding site" evidence="5">
    <location>
        <position position="154"/>
    </location>
    <ligand>
        <name>adenosylcob(III)alamin</name>
        <dbReference type="ChEBI" id="CHEBI:18408"/>
    </ligand>
</feature>
<comment type="function">
    <text evidence="5">Catalyzes the deamination of various vicinal amino-alcohols to oxo compounds. Allows this organism to utilize ethanolamine as the sole source of nitrogen and carbon in the presence of external vitamin B12.</text>
</comment>
<comment type="similarity">
    <text evidence="5">Belongs to the EutC family.</text>
</comment>
<evidence type="ECO:0000256" key="1">
    <source>
        <dbReference type="ARBA" id="ARBA00022628"/>
    </source>
</evidence>
<evidence type="ECO:0000313" key="7">
    <source>
        <dbReference type="EMBL" id="RMB81474.1"/>
    </source>
</evidence>
<keyword evidence="4 5" id="KW-1283">Bacterial microcompartment</keyword>
<dbReference type="GO" id="GO:0008851">
    <property type="term" value="F:ethanolamine ammonia-lyase activity"/>
    <property type="evidence" value="ECO:0007669"/>
    <property type="project" value="UniProtKB-UniRule"/>
</dbReference>
<dbReference type="GO" id="GO:0009350">
    <property type="term" value="C:ethanolamine ammonia-lyase complex"/>
    <property type="evidence" value="ECO:0007669"/>
    <property type="project" value="UniProtKB-UniRule"/>
</dbReference>